<dbReference type="Proteomes" id="UP001159428">
    <property type="component" value="Unassembled WGS sequence"/>
</dbReference>
<dbReference type="InterPro" id="IPR001736">
    <property type="entry name" value="PLipase_D/transphosphatidylase"/>
</dbReference>
<dbReference type="InterPro" id="IPR025202">
    <property type="entry name" value="PLD-like_dom"/>
</dbReference>
<dbReference type="GO" id="GO:0009395">
    <property type="term" value="P:phospholipid catabolic process"/>
    <property type="evidence" value="ECO:0007669"/>
    <property type="project" value="TreeGrafter"/>
</dbReference>
<dbReference type="FunFam" id="3.30.870.10:FF:000011">
    <property type="entry name" value="Phospholipase"/>
    <property type="match status" value="1"/>
</dbReference>
<dbReference type="CDD" id="cd01254">
    <property type="entry name" value="PH_PLD"/>
    <property type="match status" value="1"/>
</dbReference>
<dbReference type="SUPFAM" id="SSF56024">
    <property type="entry name" value="Phospholipase D/nuclease"/>
    <property type="match status" value="2"/>
</dbReference>
<dbReference type="PROSITE" id="PS50035">
    <property type="entry name" value="PLD"/>
    <property type="match status" value="2"/>
</dbReference>
<evidence type="ECO:0000256" key="4">
    <source>
        <dbReference type="ARBA" id="ARBA00022801"/>
    </source>
</evidence>
<keyword evidence="6" id="KW-0443">Lipid metabolism</keyword>
<dbReference type="GO" id="GO:0004630">
    <property type="term" value="F:phospholipase D activity"/>
    <property type="evidence" value="ECO:0007669"/>
    <property type="project" value="UniProtKB-UniRule"/>
</dbReference>
<proteinExistence type="inferred from homology"/>
<dbReference type="InterPro" id="IPR011993">
    <property type="entry name" value="PH-like_dom_sf"/>
</dbReference>
<comment type="subcellular location">
    <subcellularLocation>
        <location evidence="8">Endomembrane system</location>
        <topology evidence="8">Lipid-anchor</topology>
    </subcellularLocation>
</comment>
<evidence type="ECO:0000256" key="5">
    <source>
        <dbReference type="ARBA" id="ARBA00022963"/>
    </source>
</evidence>
<dbReference type="GO" id="GO:0060627">
    <property type="term" value="P:regulation of vesicle-mediated transport"/>
    <property type="evidence" value="ECO:0007669"/>
    <property type="project" value="TreeGrafter"/>
</dbReference>
<gene>
    <name evidence="13" type="ORF">PMEA_00034865</name>
</gene>
<evidence type="ECO:0000259" key="11">
    <source>
        <dbReference type="PROSITE" id="PS50035"/>
    </source>
</evidence>
<dbReference type="Pfam" id="PF13091">
    <property type="entry name" value="PLDc_2"/>
    <property type="match status" value="1"/>
</dbReference>
<dbReference type="Gene3D" id="2.30.29.30">
    <property type="entry name" value="Pleckstrin-homology domain (PH domain)/Phosphotyrosine-binding domain (PTB)"/>
    <property type="match status" value="1"/>
</dbReference>
<reference evidence="13 14" key="1">
    <citation type="submission" date="2022-05" db="EMBL/GenBank/DDBJ databases">
        <authorList>
            <consortium name="Genoscope - CEA"/>
            <person name="William W."/>
        </authorList>
    </citation>
    <scope>NUCLEOTIDE SEQUENCE [LARGE SCALE GENOMIC DNA]</scope>
</reference>
<dbReference type="Gene3D" id="3.30.1520.10">
    <property type="entry name" value="Phox-like domain"/>
    <property type="match status" value="1"/>
</dbReference>
<evidence type="ECO:0000259" key="12">
    <source>
        <dbReference type="PROSITE" id="PS50195"/>
    </source>
</evidence>
<dbReference type="SUPFAM" id="SSF50729">
    <property type="entry name" value="PH domain-like"/>
    <property type="match status" value="1"/>
</dbReference>
<dbReference type="InterPro" id="IPR001683">
    <property type="entry name" value="PX_dom"/>
</dbReference>
<keyword evidence="4 9" id="KW-0378">Hydrolase</keyword>
<dbReference type="GO" id="GO:0012505">
    <property type="term" value="C:endomembrane system"/>
    <property type="evidence" value="ECO:0007669"/>
    <property type="project" value="UniProtKB-SubCell"/>
</dbReference>
<dbReference type="InterPro" id="IPR015679">
    <property type="entry name" value="PLipase_D_fam"/>
</dbReference>
<dbReference type="Pfam" id="PF00787">
    <property type="entry name" value="PX"/>
    <property type="match status" value="1"/>
</dbReference>
<dbReference type="CDD" id="cd09138">
    <property type="entry name" value="PLDc_vPLD1_2_yPLD_like_1"/>
    <property type="match status" value="1"/>
</dbReference>
<dbReference type="PANTHER" id="PTHR18896">
    <property type="entry name" value="PHOSPHOLIPASE D"/>
    <property type="match status" value="1"/>
</dbReference>
<dbReference type="GO" id="GO:0006654">
    <property type="term" value="P:phosphatidic acid biosynthetic process"/>
    <property type="evidence" value="ECO:0007669"/>
    <property type="project" value="InterPro"/>
</dbReference>
<dbReference type="PROSITE" id="PS50195">
    <property type="entry name" value="PX"/>
    <property type="match status" value="1"/>
</dbReference>
<dbReference type="EC" id="3.1.4.4" evidence="9"/>
<comment type="caution">
    <text evidence="13">The sequence shown here is derived from an EMBL/GenBank/DDBJ whole genome shotgun (WGS) entry which is preliminary data.</text>
</comment>
<dbReference type="GO" id="GO:0035091">
    <property type="term" value="F:phosphatidylinositol binding"/>
    <property type="evidence" value="ECO:0007669"/>
    <property type="project" value="InterPro"/>
</dbReference>
<dbReference type="PIRSF" id="PIRSF009376">
    <property type="entry name" value="Phospholipase_D_euk"/>
    <property type="match status" value="1"/>
</dbReference>
<evidence type="ECO:0000313" key="14">
    <source>
        <dbReference type="Proteomes" id="UP001159428"/>
    </source>
</evidence>
<evidence type="ECO:0000256" key="1">
    <source>
        <dbReference type="ARBA" id="ARBA00000798"/>
    </source>
</evidence>
<keyword evidence="7" id="KW-0449">Lipoprotein</keyword>
<evidence type="ECO:0000256" key="6">
    <source>
        <dbReference type="ARBA" id="ARBA00023098"/>
    </source>
</evidence>
<organism evidence="13 14">
    <name type="scientific">Pocillopora meandrina</name>
    <dbReference type="NCBI Taxonomy" id="46732"/>
    <lineage>
        <taxon>Eukaryota</taxon>
        <taxon>Metazoa</taxon>
        <taxon>Cnidaria</taxon>
        <taxon>Anthozoa</taxon>
        <taxon>Hexacorallia</taxon>
        <taxon>Scleractinia</taxon>
        <taxon>Astrocoeniina</taxon>
        <taxon>Pocilloporidae</taxon>
        <taxon>Pocillopora</taxon>
    </lineage>
</organism>
<evidence type="ECO:0000256" key="8">
    <source>
        <dbReference type="ARBA" id="ARBA00037868"/>
    </source>
</evidence>
<keyword evidence="5 9" id="KW-0442">Lipid degradation</keyword>
<evidence type="ECO:0000256" key="3">
    <source>
        <dbReference type="ARBA" id="ARBA00022737"/>
    </source>
</evidence>
<dbReference type="SMART" id="SM00312">
    <property type="entry name" value="PX"/>
    <property type="match status" value="1"/>
</dbReference>
<evidence type="ECO:0000313" key="13">
    <source>
        <dbReference type="EMBL" id="CAH3104739.1"/>
    </source>
</evidence>
<evidence type="ECO:0000256" key="2">
    <source>
        <dbReference type="ARBA" id="ARBA00008664"/>
    </source>
</evidence>
<evidence type="ECO:0000259" key="10">
    <source>
        <dbReference type="PROSITE" id="PS50003"/>
    </source>
</evidence>
<feature type="domain" description="PX" evidence="12">
    <location>
        <begin position="83"/>
        <end position="215"/>
    </location>
</feature>
<feature type="domain" description="PLD phosphodiesterase" evidence="11">
    <location>
        <begin position="806"/>
        <end position="833"/>
    </location>
</feature>
<feature type="domain" description="PH" evidence="10">
    <location>
        <begin position="221"/>
        <end position="331"/>
    </location>
</feature>
<dbReference type="AlphaFoldDB" id="A0AAU9W5M3"/>
<dbReference type="InterPro" id="IPR036871">
    <property type="entry name" value="PX_dom_sf"/>
</dbReference>
<dbReference type="CDD" id="cd09141">
    <property type="entry name" value="PLDc_vPLD1_2_yPLD_like_2"/>
    <property type="match status" value="1"/>
</dbReference>
<evidence type="ECO:0000256" key="9">
    <source>
        <dbReference type="PIRNR" id="PIRNR009376"/>
    </source>
</evidence>
<dbReference type="PROSITE" id="PS50003">
    <property type="entry name" value="PH_DOMAIN"/>
    <property type="match status" value="1"/>
</dbReference>
<keyword evidence="14" id="KW-1185">Reference proteome</keyword>
<dbReference type="SMART" id="SM00233">
    <property type="entry name" value="PH"/>
    <property type="match status" value="1"/>
</dbReference>
<accession>A0AAU9W5M3</accession>
<feature type="domain" description="PLD phosphodiesterase" evidence="11">
    <location>
        <begin position="465"/>
        <end position="492"/>
    </location>
</feature>
<dbReference type="EMBL" id="CALNXJ010000009">
    <property type="protein sequence ID" value="CAH3104739.1"/>
    <property type="molecule type" value="Genomic_DNA"/>
</dbReference>
<dbReference type="InterPro" id="IPR016555">
    <property type="entry name" value="PLipase_D_euk"/>
</dbReference>
<comment type="similarity">
    <text evidence="2 9">Belongs to the phospholipase D family.</text>
</comment>
<name>A0AAU9W5M3_9CNID</name>
<dbReference type="GO" id="GO:0035556">
    <property type="term" value="P:intracellular signal transduction"/>
    <property type="evidence" value="ECO:0007669"/>
    <property type="project" value="InterPro"/>
</dbReference>
<dbReference type="SMART" id="SM00155">
    <property type="entry name" value="PLDc"/>
    <property type="match status" value="2"/>
</dbReference>
<protein>
    <recommendedName>
        <fullName evidence="9">Phospholipase</fullName>
        <ecNumber evidence="9">3.1.4.4</ecNumber>
    </recommendedName>
</protein>
<dbReference type="Pfam" id="PF00614">
    <property type="entry name" value="PLDc"/>
    <property type="match status" value="1"/>
</dbReference>
<dbReference type="PANTHER" id="PTHR18896:SF76">
    <property type="entry name" value="PHOSPHOLIPASE"/>
    <property type="match status" value="1"/>
</dbReference>
<dbReference type="SUPFAM" id="SSF64268">
    <property type="entry name" value="PX domain"/>
    <property type="match status" value="1"/>
</dbReference>
<evidence type="ECO:0000256" key="7">
    <source>
        <dbReference type="ARBA" id="ARBA00023288"/>
    </source>
</evidence>
<comment type="catalytic activity">
    <reaction evidence="1 9">
        <text>a 1,2-diacyl-sn-glycero-3-phosphocholine + H2O = a 1,2-diacyl-sn-glycero-3-phosphate + choline + H(+)</text>
        <dbReference type="Rhea" id="RHEA:14445"/>
        <dbReference type="ChEBI" id="CHEBI:15354"/>
        <dbReference type="ChEBI" id="CHEBI:15377"/>
        <dbReference type="ChEBI" id="CHEBI:15378"/>
        <dbReference type="ChEBI" id="CHEBI:57643"/>
        <dbReference type="ChEBI" id="CHEBI:58608"/>
        <dbReference type="EC" id="3.1.4.4"/>
    </reaction>
</comment>
<sequence>MASMVNQNNKTSFSHADSNVAAEEDILVKVSDDDTLAVPNQNNFADSGSVCIGVGNEEDDVFDGSMTSIFQDDKKGVFLPGLKVTAKIIDVQRAPRTHPFNPNLYTIELRHGSFTWIIRRRYKHFVKLDAELFFHKVNVRQQSIRRDLRGDHSGEGHAYLPSRHLPKRPDMFATTPNMEKRIKSLEKYLQRILDSQSYCTHKETLNFLEVSHLSFHFDLGDKGREGILRKRAGGHRFPAGCCSCCSGLSWGIWDKRWLLVKDSFIAYVSPKDKQLRGVVLMDKEFTFKYGRKQTGVRNGLLIHNQARQLLLSCWTERKASEWMKSIVHVMATTGADWIKEHPHSSYAPIRENCYAQWWVFVDGEAYFDAVADALESAEEEILITGWWVSPEIYLRRPVTAGHEWRLDMTLKRKAESGVKVYVLIYKEVELALTLNSAYTKTTLMGLHPNIKVLRHPDHLPGAGVIYWAHHEKLVAIDQKVAFIGGLDLCFGRWDNHLHRLTDFGSAVRPPTLNKTEEQIRKIGALFVEGTLEGFDVPKCSDFTDNVKVEIEPGTSGGNKLWLGKDYSNPITRDFFDVHRPYEDSVDRGHVPRMPWHDVGMRVFGFPARDIARHFILRWNATKIEKVKMYHDIPYLLPKSYSKLSNERPATLDDFNVVDCQILRSLCSWSGGVPPENSIHEAYIKAIEASQHFIYIENQFFITSLFIDNVKNEIGQNLLWRIERAHREGENFKVIVVMPLLPAFEGEIGTATGRSIGAITHWNYRSICRGSHSLLQRLTELVGDPSKFITFYGLRTHSEIRGKPVTELVYVHSKMMIVDDNTVIIGSANINDRSMLGKRDSEIASIMKDKEFVPSVMDGKEYQAGKFAFNLRSRLFREHLGLLDSPSDVDIRDVVSKSFYEDVWMATAKKNTEIYEEVFHCMPTDQVRSLSDMAAYKSLKNLDKEDPGQARARLRGVRGYLVKLPLHFLEKEDLRPPVGSSEFFVSEGVFT</sequence>
<dbReference type="InterPro" id="IPR001849">
    <property type="entry name" value="PH_domain"/>
</dbReference>
<keyword evidence="3" id="KW-0677">Repeat</keyword>
<dbReference type="Gene3D" id="3.30.870.10">
    <property type="entry name" value="Endonuclease Chain A"/>
    <property type="match status" value="2"/>
</dbReference>